<comment type="caution">
    <text evidence="3">The sequence shown here is derived from an EMBL/GenBank/DDBJ whole genome shotgun (WGS) entry which is preliminary data.</text>
</comment>
<dbReference type="EMBL" id="JBAWKS010000001">
    <property type="protein sequence ID" value="MEI4550552.1"/>
    <property type="molecule type" value="Genomic_DNA"/>
</dbReference>
<dbReference type="NCBIfam" id="TIGR00252">
    <property type="entry name" value="YraN family protein"/>
    <property type="match status" value="1"/>
</dbReference>
<dbReference type="NCBIfam" id="NF009150">
    <property type="entry name" value="PRK12497.1-3"/>
    <property type="match status" value="1"/>
</dbReference>
<keyword evidence="4" id="KW-1185">Reference proteome</keyword>
<dbReference type="PANTHER" id="PTHR34039">
    <property type="entry name" value="UPF0102 PROTEIN YRAN"/>
    <property type="match status" value="1"/>
</dbReference>
<dbReference type="Pfam" id="PF02021">
    <property type="entry name" value="UPF0102"/>
    <property type="match status" value="1"/>
</dbReference>
<dbReference type="InterPro" id="IPR003509">
    <property type="entry name" value="UPF0102_YraN-like"/>
</dbReference>
<dbReference type="InterPro" id="IPR011856">
    <property type="entry name" value="tRNA_endonuc-like_dom_sf"/>
</dbReference>
<dbReference type="RefSeq" id="WP_010561603.1">
    <property type="nucleotide sequence ID" value="NZ_CP023398.1"/>
</dbReference>
<protein>
    <recommendedName>
        <fullName evidence="2">UPF0102 protein WAE96_12860</fullName>
    </recommendedName>
</protein>
<reference evidence="3 4" key="1">
    <citation type="submission" date="2023-12" db="EMBL/GenBank/DDBJ databases">
        <title>Friends and Foes: Symbiotic and Algicidal bacterial influence on Karenia brevis blooms.</title>
        <authorList>
            <person name="Fei C."/>
            <person name="Mohamed A.R."/>
            <person name="Booker A."/>
            <person name="Arshad M."/>
            <person name="Klass S."/>
            <person name="Ahn S."/>
            <person name="Gilbert P.M."/>
            <person name="Heil C.A."/>
            <person name="Martinez J.M."/>
            <person name="Amin S.A."/>
        </authorList>
    </citation>
    <scope>NUCLEOTIDE SEQUENCE [LARGE SCALE GENOMIC DNA]</scope>
    <source>
        <strain evidence="3 4">CE15</strain>
    </source>
</reference>
<evidence type="ECO:0000256" key="2">
    <source>
        <dbReference type="HAMAP-Rule" id="MF_00048"/>
    </source>
</evidence>
<sequence>MGWTSKLFKNSKEKGNFFELQAEQYLKKQGLTPVTRNYNCRYGELDLIMKDGNTLVFVEVKYRKSEAFGGAINALSHAKQQKLTRTLFYYLKQNRLEDCPYRVDYVAISGQNSEQFTWIKSAF</sequence>
<dbReference type="HAMAP" id="MF_00048">
    <property type="entry name" value="UPF0102"/>
    <property type="match status" value="1"/>
</dbReference>
<dbReference type="CDD" id="cd20736">
    <property type="entry name" value="PoNe_Nuclease"/>
    <property type="match status" value="1"/>
</dbReference>
<evidence type="ECO:0000313" key="4">
    <source>
        <dbReference type="Proteomes" id="UP001382455"/>
    </source>
</evidence>
<evidence type="ECO:0000313" key="3">
    <source>
        <dbReference type="EMBL" id="MEI4550552.1"/>
    </source>
</evidence>
<name>A0ABU8EUE1_9GAMM</name>
<dbReference type="SUPFAM" id="SSF52980">
    <property type="entry name" value="Restriction endonuclease-like"/>
    <property type="match status" value="1"/>
</dbReference>
<proteinExistence type="inferred from homology"/>
<comment type="similarity">
    <text evidence="1 2">Belongs to the UPF0102 family.</text>
</comment>
<accession>A0ABU8EUE1</accession>
<gene>
    <name evidence="3" type="ORF">WAE96_12860</name>
</gene>
<dbReference type="PANTHER" id="PTHR34039:SF1">
    <property type="entry name" value="UPF0102 PROTEIN YRAN"/>
    <property type="match status" value="1"/>
</dbReference>
<organism evidence="3 4">
    <name type="scientific">Pseudoalteromonas spongiae</name>
    <dbReference type="NCBI Taxonomy" id="298657"/>
    <lineage>
        <taxon>Bacteria</taxon>
        <taxon>Pseudomonadati</taxon>
        <taxon>Pseudomonadota</taxon>
        <taxon>Gammaproteobacteria</taxon>
        <taxon>Alteromonadales</taxon>
        <taxon>Pseudoalteromonadaceae</taxon>
        <taxon>Pseudoalteromonas</taxon>
    </lineage>
</organism>
<dbReference type="Gene3D" id="3.40.1350.10">
    <property type="match status" value="1"/>
</dbReference>
<dbReference type="InterPro" id="IPR011335">
    <property type="entry name" value="Restrct_endonuc-II-like"/>
</dbReference>
<dbReference type="Proteomes" id="UP001382455">
    <property type="component" value="Unassembled WGS sequence"/>
</dbReference>
<evidence type="ECO:0000256" key="1">
    <source>
        <dbReference type="ARBA" id="ARBA00006738"/>
    </source>
</evidence>